<proteinExistence type="predicted"/>
<organism evidence="2 3">
    <name type="scientific">Spirosoma agri</name>
    <dbReference type="NCBI Taxonomy" id="1987381"/>
    <lineage>
        <taxon>Bacteria</taxon>
        <taxon>Pseudomonadati</taxon>
        <taxon>Bacteroidota</taxon>
        <taxon>Cytophagia</taxon>
        <taxon>Cytophagales</taxon>
        <taxon>Cytophagaceae</taxon>
        <taxon>Spirosoma</taxon>
    </lineage>
</organism>
<evidence type="ECO:0000313" key="3">
    <source>
        <dbReference type="Proteomes" id="UP000477386"/>
    </source>
</evidence>
<protein>
    <submittedName>
        <fullName evidence="2">Uncharacterized protein</fullName>
    </submittedName>
</protein>
<keyword evidence="3" id="KW-1185">Reference proteome</keyword>
<gene>
    <name evidence="2" type="ORF">GK091_28200</name>
</gene>
<reference evidence="2 3" key="1">
    <citation type="submission" date="2020-02" db="EMBL/GenBank/DDBJ databases">
        <title>Draft genome sequence of two Spirosoma agri KCTC 52727 and Spirosoma terrae KCTC 52035.</title>
        <authorList>
            <person name="Rojas J."/>
            <person name="Ambika Manirajan B."/>
            <person name="Ratering S."/>
            <person name="Suarez C."/>
            <person name="Schnell S."/>
        </authorList>
    </citation>
    <scope>NUCLEOTIDE SEQUENCE [LARGE SCALE GENOMIC DNA]</scope>
    <source>
        <strain evidence="2 3">KCTC 52727</strain>
    </source>
</reference>
<feature type="region of interest" description="Disordered" evidence="1">
    <location>
        <begin position="73"/>
        <end position="98"/>
    </location>
</feature>
<sequence>MVTLLLFLAGLIRVVAQTPTAVSGRVLDYLANRIGDYDGLRLQTAAGEVYLFFPPHAAAQIRRLAATGQRIKADVEPGHGGPGHAKPVLEKSAGGVSTAEPATIPTYRLIRLRNATSGTLLQLSDLPPPPPQPGVLVQTEGPLVAKMIDDHGDLIALLTDKYLIELKPHQSEQISSLLVGVQRLGAVGFERNLDGFVNRSGRPVLHPTALTIRGQTFAL</sequence>
<evidence type="ECO:0000256" key="1">
    <source>
        <dbReference type="SAM" id="MobiDB-lite"/>
    </source>
</evidence>
<dbReference type="RefSeq" id="WP_164044093.1">
    <property type="nucleotide sequence ID" value="NZ_JAAGNZ010000009.1"/>
</dbReference>
<dbReference type="Proteomes" id="UP000477386">
    <property type="component" value="Unassembled WGS sequence"/>
</dbReference>
<evidence type="ECO:0000313" key="2">
    <source>
        <dbReference type="EMBL" id="NEU70779.1"/>
    </source>
</evidence>
<accession>A0A6M0IR38</accession>
<comment type="caution">
    <text evidence="2">The sequence shown here is derived from an EMBL/GenBank/DDBJ whole genome shotgun (WGS) entry which is preliminary data.</text>
</comment>
<dbReference type="AlphaFoldDB" id="A0A6M0IR38"/>
<name>A0A6M0IR38_9BACT</name>
<dbReference type="EMBL" id="JAAGNZ010000009">
    <property type="protein sequence ID" value="NEU70779.1"/>
    <property type="molecule type" value="Genomic_DNA"/>
</dbReference>